<dbReference type="EMBL" id="RJLN01000072">
    <property type="protein sequence ID" value="RNL94441.1"/>
    <property type="molecule type" value="Genomic_DNA"/>
</dbReference>
<dbReference type="Proteomes" id="UP000280698">
    <property type="component" value="Unassembled WGS sequence"/>
</dbReference>
<comment type="caution">
    <text evidence="1">The sequence shown here is derived from an EMBL/GenBank/DDBJ whole genome shotgun (WGS) entry which is preliminary data.</text>
</comment>
<protein>
    <recommendedName>
        <fullName evidence="3">DUF4062 domain-containing protein</fullName>
    </recommendedName>
</protein>
<reference evidence="1 2" key="1">
    <citation type="submission" date="2018-11" db="EMBL/GenBank/DDBJ databases">
        <title>Micromonospora sp. PPF5-17, a new actinomycetes isolated from a hot spring soil.</title>
        <authorList>
            <person name="Thawai C."/>
        </authorList>
    </citation>
    <scope>NUCLEOTIDE SEQUENCE [LARGE SCALE GENOMIC DNA]</scope>
    <source>
        <strain evidence="1 2">PPF5-17</strain>
    </source>
</reference>
<sequence>MLRIMLCGARDTERFREDFVQVAAGFDAEVWHYLSGDILHINHAQASWETNSRDTVRNAHVCVFLIVEAYGEITWQTELREALAAGKPTLVFCLEETYQAYQVLTRKASAIRDPGDQRLVDIIREVESERRLTIVPFSYGTFRDRLKRQLSRMIELALGLMEERNKRTTVARILSEPARLSRSELAVSADIALDEFENKIWRKQAIRALAAHGGTDEESILALLASMEQGVQRLAVELLPQLYVPRPADPEFVAHCVAVANRSADVGVTRRLIPALLAIDLPVAVHAMSTLELVESGARRRLAEALEAHERDLTDPVVIDAVCTLLTRCLTAEFEADWKARCRLLHERLLSRRDPHTGEPEQ</sequence>
<name>A0ABX9WDU8_9ACTN</name>
<evidence type="ECO:0008006" key="3">
    <source>
        <dbReference type="Google" id="ProtNLM"/>
    </source>
</evidence>
<proteinExistence type="predicted"/>
<accession>A0ABX9WDU8</accession>
<organism evidence="1 2">
    <name type="scientific">Micromonospora solifontis</name>
    <dbReference type="NCBI Taxonomy" id="2487138"/>
    <lineage>
        <taxon>Bacteria</taxon>
        <taxon>Bacillati</taxon>
        <taxon>Actinomycetota</taxon>
        <taxon>Actinomycetes</taxon>
        <taxon>Micromonosporales</taxon>
        <taxon>Micromonosporaceae</taxon>
        <taxon>Micromonospora</taxon>
    </lineage>
</organism>
<keyword evidence="2" id="KW-1185">Reference proteome</keyword>
<evidence type="ECO:0000313" key="1">
    <source>
        <dbReference type="EMBL" id="RNL94441.1"/>
    </source>
</evidence>
<gene>
    <name evidence="1" type="ORF">EFE23_21135</name>
</gene>
<evidence type="ECO:0000313" key="2">
    <source>
        <dbReference type="Proteomes" id="UP000280698"/>
    </source>
</evidence>